<organism evidence="9 10">
    <name type="scientific">Durusdinium trenchii</name>
    <dbReference type="NCBI Taxonomy" id="1381693"/>
    <lineage>
        <taxon>Eukaryota</taxon>
        <taxon>Sar</taxon>
        <taxon>Alveolata</taxon>
        <taxon>Dinophyceae</taxon>
        <taxon>Suessiales</taxon>
        <taxon>Symbiodiniaceae</taxon>
        <taxon>Durusdinium</taxon>
    </lineage>
</organism>
<dbReference type="PROSITE" id="PS50011">
    <property type="entry name" value="PROTEIN_KINASE_DOM"/>
    <property type="match status" value="1"/>
</dbReference>
<accession>A0ABP0P2S9</accession>
<feature type="compositionally biased region" description="Basic residues" evidence="7">
    <location>
        <begin position="17"/>
        <end position="27"/>
    </location>
</feature>
<dbReference type="InterPro" id="IPR017441">
    <property type="entry name" value="Protein_kinase_ATP_BS"/>
</dbReference>
<keyword evidence="3 6" id="KW-0547">Nucleotide-binding</keyword>
<dbReference type="Pfam" id="PF00069">
    <property type="entry name" value="Pkinase"/>
    <property type="match status" value="1"/>
</dbReference>
<proteinExistence type="predicted"/>
<dbReference type="InterPro" id="IPR000719">
    <property type="entry name" value="Prot_kinase_dom"/>
</dbReference>
<dbReference type="InterPro" id="IPR051175">
    <property type="entry name" value="CLK_kinases"/>
</dbReference>
<keyword evidence="4" id="KW-0418">Kinase</keyword>
<dbReference type="Gene3D" id="3.30.200.20">
    <property type="entry name" value="Phosphorylase Kinase, domain 1"/>
    <property type="match status" value="1"/>
</dbReference>
<dbReference type="PANTHER" id="PTHR45646:SF11">
    <property type="entry name" value="SERINE_THREONINE-PROTEIN KINASE DOA"/>
    <property type="match status" value="1"/>
</dbReference>
<dbReference type="EMBL" id="CAXAMM010032824">
    <property type="protein sequence ID" value="CAK9070331.1"/>
    <property type="molecule type" value="Genomic_DNA"/>
</dbReference>
<dbReference type="SUPFAM" id="SSF56112">
    <property type="entry name" value="Protein kinase-like (PK-like)"/>
    <property type="match status" value="1"/>
</dbReference>
<dbReference type="InterPro" id="IPR011009">
    <property type="entry name" value="Kinase-like_dom_sf"/>
</dbReference>
<dbReference type="PROSITE" id="PS00107">
    <property type="entry name" value="PROTEIN_KINASE_ATP"/>
    <property type="match status" value="1"/>
</dbReference>
<comment type="caution">
    <text evidence="9">The sequence shown here is derived from an EMBL/GenBank/DDBJ whole genome shotgun (WGS) entry which is preliminary data.</text>
</comment>
<evidence type="ECO:0000313" key="10">
    <source>
        <dbReference type="Proteomes" id="UP001642464"/>
    </source>
</evidence>
<evidence type="ECO:0000256" key="5">
    <source>
        <dbReference type="ARBA" id="ARBA00022840"/>
    </source>
</evidence>
<keyword evidence="1" id="KW-0723">Serine/threonine-protein kinase</keyword>
<evidence type="ECO:0000256" key="4">
    <source>
        <dbReference type="ARBA" id="ARBA00022777"/>
    </source>
</evidence>
<evidence type="ECO:0000259" key="8">
    <source>
        <dbReference type="PROSITE" id="PS50011"/>
    </source>
</evidence>
<dbReference type="PANTHER" id="PTHR45646">
    <property type="entry name" value="SERINE/THREONINE-PROTEIN KINASE DOA-RELATED"/>
    <property type="match status" value="1"/>
</dbReference>
<feature type="domain" description="Protein kinase" evidence="8">
    <location>
        <begin position="99"/>
        <end position="419"/>
    </location>
</feature>
<evidence type="ECO:0000256" key="7">
    <source>
        <dbReference type="SAM" id="MobiDB-lite"/>
    </source>
</evidence>
<keyword evidence="2" id="KW-0808">Transferase</keyword>
<evidence type="ECO:0000256" key="3">
    <source>
        <dbReference type="ARBA" id="ARBA00022741"/>
    </source>
</evidence>
<feature type="compositionally biased region" description="Low complexity" evidence="7">
    <location>
        <begin position="58"/>
        <end position="69"/>
    </location>
</feature>
<keyword evidence="5 6" id="KW-0067">ATP-binding</keyword>
<gene>
    <name evidence="9" type="ORF">SCF082_LOCUS35013</name>
</gene>
<feature type="binding site" evidence="6">
    <location>
        <position position="128"/>
    </location>
    <ligand>
        <name>ATP</name>
        <dbReference type="ChEBI" id="CHEBI:30616"/>
    </ligand>
</feature>
<dbReference type="Proteomes" id="UP001642464">
    <property type="component" value="Unassembled WGS sequence"/>
</dbReference>
<feature type="region of interest" description="Disordered" evidence="7">
    <location>
        <begin position="1"/>
        <end position="78"/>
    </location>
</feature>
<evidence type="ECO:0000256" key="2">
    <source>
        <dbReference type="ARBA" id="ARBA00022679"/>
    </source>
</evidence>
<evidence type="ECO:0000256" key="1">
    <source>
        <dbReference type="ARBA" id="ARBA00022527"/>
    </source>
</evidence>
<keyword evidence="10" id="KW-1185">Reference proteome</keyword>
<dbReference type="Gene3D" id="1.10.510.10">
    <property type="entry name" value="Transferase(Phosphotransferase) domain 1"/>
    <property type="match status" value="1"/>
</dbReference>
<evidence type="ECO:0000256" key="6">
    <source>
        <dbReference type="PROSITE-ProRule" id="PRU10141"/>
    </source>
</evidence>
<protein>
    <recommendedName>
        <fullName evidence="8">Protein kinase domain-containing protein</fullName>
    </recommendedName>
</protein>
<dbReference type="SMART" id="SM00220">
    <property type="entry name" value="S_TKc"/>
    <property type="match status" value="1"/>
</dbReference>
<name>A0ABP0P2S9_9DINO</name>
<evidence type="ECO:0000313" key="9">
    <source>
        <dbReference type="EMBL" id="CAK9070331.1"/>
    </source>
</evidence>
<reference evidence="9 10" key="1">
    <citation type="submission" date="2024-02" db="EMBL/GenBank/DDBJ databases">
        <authorList>
            <person name="Chen Y."/>
            <person name="Shah S."/>
            <person name="Dougan E. K."/>
            <person name="Thang M."/>
            <person name="Chan C."/>
        </authorList>
    </citation>
    <scope>NUCLEOTIDE SEQUENCE [LARGE SCALE GENOMIC DNA]</scope>
</reference>
<sequence length="425" mass="48486">MKGLGYGSSRDSQGVRGHGRQLSRSRSQRCDDERKKGRYVISVSACTDSQESEEEEYSTSYSSDTSVVEAEQKSNGPRLDKDEVQHFRWASGLAMNHRYTVLDLLGDGTFGRVLLAEDQRKKRQVAIKIIRNVQKYTRNAMREAEILKDIRKAESGKSSGCVRLHETFFHEANGERLFCIVCEALGMSLYDLLKKNRYRGLWVQDIQSVAQQCLNSLRFLHADMNLTHTDLKLENAAWLASKSTSSRPSAEYVRPVSTEIKLIDFGNATYELEHHSVIINTRQYRAPEVILSLGWNELSDLWSVGCIVMELYTGELLFRTHESLEHLAMMERSIERFPQALLERAGQRPDGRFVTQDKMASWKLRSPDAESASKVKQQKPLKKLVQKEHMSLANFTASLLVIDPAKRPSARTALDHKFLSEHFPD</sequence>